<gene>
    <name evidence="3" type="primary">uvdE</name>
    <name evidence="3" type="ORF">U732_3940</name>
</gene>
<keyword evidence="4" id="KW-1185">Reference proteome</keyword>
<keyword evidence="3" id="KW-0540">Nuclease</keyword>
<keyword evidence="3" id="KW-0378">Hydrolase</keyword>
<dbReference type="Proteomes" id="UP000031366">
    <property type="component" value="Unassembled WGS sequence"/>
</dbReference>
<dbReference type="PANTHER" id="PTHR31290">
    <property type="entry name" value="UV-DAMAGE ENDONUCLEASE"/>
    <property type="match status" value="1"/>
</dbReference>
<dbReference type="Gene3D" id="3.20.20.150">
    <property type="entry name" value="Divalent-metal-dependent TIM barrel enzymes"/>
    <property type="match status" value="1"/>
</dbReference>
<organism evidence="3 4">
    <name type="scientific">Clostridium argentinense CDC 2741</name>
    <dbReference type="NCBI Taxonomy" id="1418104"/>
    <lineage>
        <taxon>Bacteria</taxon>
        <taxon>Bacillati</taxon>
        <taxon>Bacillota</taxon>
        <taxon>Clostridia</taxon>
        <taxon>Eubacteriales</taxon>
        <taxon>Clostridiaceae</taxon>
        <taxon>Clostridium</taxon>
    </lineage>
</organism>
<evidence type="ECO:0000313" key="3">
    <source>
        <dbReference type="EMBL" id="KIE48160.1"/>
    </source>
</evidence>
<evidence type="ECO:0000256" key="2">
    <source>
        <dbReference type="ARBA" id="ARBA00023204"/>
    </source>
</evidence>
<dbReference type="Pfam" id="PF03851">
    <property type="entry name" value="UvdE"/>
    <property type="match status" value="1"/>
</dbReference>
<comment type="caution">
    <text evidence="3">The sequence shown here is derived from an EMBL/GenBank/DDBJ whole genome shotgun (WGS) entry which is preliminary data.</text>
</comment>
<reference evidence="3 4" key="1">
    <citation type="journal article" date="2015" name="Infect. Genet. Evol.">
        <title>Genomic sequences of six botulinum neurotoxin-producing strains representing three clostridial species illustrate the mobility and diversity of botulinum neurotoxin genes.</title>
        <authorList>
            <person name="Smith T.J."/>
            <person name="Hill K.K."/>
            <person name="Xie G."/>
            <person name="Foley B.T."/>
            <person name="Williamson C.H."/>
            <person name="Foster J.T."/>
            <person name="Johnson S.L."/>
            <person name="Chertkov O."/>
            <person name="Teshima H."/>
            <person name="Gibbons H.S."/>
            <person name="Johnsky L.A."/>
            <person name="Karavis M.A."/>
            <person name="Smith L.A."/>
        </authorList>
    </citation>
    <scope>NUCLEOTIDE SEQUENCE [LARGE SCALE GENOMIC DNA]</scope>
    <source>
        <strain evidence="3 4">CDC 2741</strain>
    </source>
</reference>
<dbReference type="NCBIfam" id="TIGR00629">
    <property type="entry name" value="uvde"/>
    <property type="match status" value="1"/>
</dbReference>
<sequence>MKVRLGYVSIALNLPNITTSSKVTFSYYNKLQSDDEKIKKLVSVTRSNLDDLYTVLKYNVSNEIFFYRITSSLVPLATHPDVTHWIYREIFKKHFNHLGEYIINNRLRVDTHPNEFNVVNSTKIKTVENTKRNLLFHANLFEDLKYPLGKMILHIGSGEGGKEQAALRFINNFRNYPSSITSKVILENDDKTFTAKETLEICNVLNIPMVLDVHHHNCNNNGEIITDMLEGVFNTWKNEELPPKLHYSSPRDGKLDRKHADYIEVIEFIDFIEGCKNINRDIDIMLEAKSKDLALFKLAKDIKIMRPNWKWVNESTFIV</sequence>
<dbReference type="GO" id="GO:0006289">
    <property type="term" value="P:nucleotide-excision repair"/>
    <property type="evidence" value="ECO:0007669"/>
    <property type="project" value="InterPro"/>
</dbReference>
<name>A0A0C1ULP1_9CLOT</name>
<dbReference type="AlphaFoldDB" id="A0A0C1ULP1"/>
<keyword evidence="3" id="KW-0255">Endonuclease</keyword>
<proteinExistence type="predicted"/>
<dbReference type="STRING" id="29341.RSJ17_11420"/>
<accession>A0A0C1ULP1</accession>
<dbReference type="GO" id="GO:0004519">
    <property type="term" value="F:endonuclease activity"/>
    <property type="evidence" value="ECO:0007669"/>
    <property type="project" value="UniProtKB-KW"/>
</dbReference>
<dbReference type="RefSeq" id="WP_039630515.1">
    <property type="nucleotide sequence ID" value="NZ_AYSO01000012.1"/>
</dbReference>
<dbReference type="EMBL" id="AYSO01000012">
    <property type="protein sequence ID" value="KIE48160.1"/>
    <property type="molecule type" value="Genomic_DNA"/>
</dbReference>
<dbReference type="OrthoDB" id="9782576at2"/>
<keyword evidence="2" id="KW-0234">DNA repair</keyword>
<dbReference type="InterPro" id="IPR004601">
    <property type="entry name" value="UvdE"/>
</dbReference>
<keyword evidence="1" id="KW-0227">DNA damage</keyword>
<dbReference type="PANTHER" id="PTHR31290:SF5">
    <property type="entry name" value="UV-DAMAGE ENDONUCLEASE"/>
    <property type="match status" value="1"/>
</dbReference>
<evidence type="ECO:0000256" key="1">
    <source>
        <dbReference type="ARBA" id="ARBA00022763"/>
    </source>
</evidence>
<protein>
    <submittedName>
        <fullName evidence="3">UV damage endonuclease UvdE</fullName>
    </submittedName>
</protein>
<evidence type="ECO:0000313" key="4">
    <source>
        <dbReference type="Proteomes" id="UP000031366"/>
    </source>
</evidence>
<dbReference type="GO" id="GO:0009411">
    <property type="term" value="P:response to UV"/>
    <property type="evidence" value="ECO:0007669"/>
    <property type="project" value="InterPro"/>
</dbReference>